<dbReference type="GeneID" id="56066743"/>
<evidence type="ECO:0000313" key="1">
    <source>
        <dbReference type="EMBL" id="QLH05939.1"/>
    </source>
</evidence>
<dbReference type="KEGG" id="nue:C5F50_01730"/>
<dbReference type="Proteomes" id="UP000509478">
    <property type="component" value="Chromosome"/>
</dbReference>
<accession>A0A7D5R6B4</accession>
<evidence type="ECO:0000313" key="2">
    <source>
        <dbReference type="Proteomes" id="UP000509478"/>
    </source>
</evidence>
<dbReference type="EMBL" id="CP026995">
    <property type="protein sequence ID" value="QLH05939.1"/>
    <property type="molecule type" value="Genomic_DNA"/>
</dbReference>
<reference evidence="1 2" key="1">
    <citation type="submission" date="2018-02" db="EMBL/GenBank/DDBJ databases">
        <title>Complete genome of Nitrosopumilus ureaphilus PS0.</title>
        <authorList>
            <person name="Qin W."/>
            <person name="Zheng Y."/>
            <person name="Stahl D.A."/>
        </authorList>
    </citation>
    <scope>NUCLEOTIDE SEQUENCE [LARGE SCALE GENOMIC DNA]</scope>
    <source>
        <strain evidence="1 2">PS0</strain>
    </source>
</reference>
<protein>
    <submittedName>
        <fullName evidence="1">Uncharacterized protein</fullName>
    </submittedName>
</protein>
<keyword evidence="2" id="KW-1185">Reference proteome</keyword>
<organism evidence="1 2">
    <name type="scientific">Nitrosopumilus ureiphilus</name>
    <dbReference type="NCBI Taxonomy" id="1470067"/>
    <lineage>
        <taxon>Archaea</taxon>
        <taxon>Nitrososphaerota</taxon>
        <taxon>Nitrososphaeria</taxon>
        <taxon>Nitrosopumilales</taxon>
        <taxon>Nitrosopumilaceae</taxon>
        <taxon>Nitrosopumilus</taxon>
    </lineage>
</organism>
<dbReference type="AlphaFoldDB" id="A0A7D5R6B4"/>
<name>A0A7D5R6B4_9ARCH</name>
<sequence length="74" mass="8458">MSQKASNPKNIGIYDYDKRISRTMILIKKKLSQENISIIEQYHNVMIRISLKGITTQAFADNSTNISSLTKIIK</sequence>
<proteinExistence type="predicted"/>
<gene>
    <name evidence="1" type="ORF">C5F50_01730</name>
</gene>
<dbReference type="RefSeq" id="WP_179372002.1">
    <property type="nucleotide sequence ID" value="NZ_CP026995.1"/>
</dbReference>